<organism evidence="1 2">
    <name type="scientific">Protopolystoma xenopodis</name>
    <dbReference type="NCBI Taxonomy" id="117903"/>
    <lineage>
        <taxon>Eukaryota</taxon>
        <taxon>Metazoa</taxon>
        <taxon>Spiralia</taxon>
        <taxon>Lophotrochozoa</taxon>
        <taxon>Platyhelminthes</taxon>
        <taxon>Monogenea</taxon>
        <taxon>Polyopisthocotylea</taxon>
        <taxon>Polystomatidea</taxon>
        <taxon>Polystomatidae</taxon>
        <taxon>Protopolystoma</taxon>
    </lineage>
</organism>
<proteinExistence type="predicted"/>
<keyword evidence="2" id="KW-1185">Reference proteome</keyword>
<accession>A0A448X2G3</accession>
<sequence>MKEVKTRPVCTFHPFLSERFPFLSIPRQDRYKSGKQVDSNSLDGQLPNWPTLSEYQLSPHVNQCEFCTCTDEISARLTCSNERTSV</sequence>
<protein>
    <submittedName>
        <fullName evidence="1">Uncharacterized protein</fullName>
    </submittedName>
</protein>
<reference evidence="1" key="1">
    <citation type="submission" date="2018-11" db="EMBL/GenBank/DDBJ databases">
        <authorList>
            <consortium name="Pathogen Informatics"/>
        </authorList>
    </citation>
    <scope>NUCLEOTIDE SEQUENCE</scope>
</reference>
<evidence type="ECO:0000313" key="2">
    <source>
        <dbReference type="Proteomes" id="UP000784294"/>
    </source>
</evidence>
<dbReference type="AlphaFoldDB" id="A0A448X2G3"/>
<comment type="caution">
    <text evidence="1">The sequence shown here is derived from an EMBL/GenBank/DDBJ whole genome shotgun (WGS) entry which is preliminary data.</text>
</comment>
<dbReference type="EMBL" id="CAAALY010078107">
    <property type="protein sequence ID" value="VEL26099.1"/>
    <property type="molecule type" value="Genomic_DNA"/>
</dbReference>
<dbReference type="Proteomes" id="UP000784294">
    <property type="component" value="Unassembled WGS sequence"/>
</dbReference>
<name>A0A448X2G3_9PLAT</name>
<evidence type="ECO:0000313" key="1">
    <source>
        <dbReference type="EMBL" id="VEL26099.1"/>
    </source>
</evidence>
<gene>
    <name evidence="1" type="ORF">PXEA_LOCUS19539</name>
</gene>